<dbReference type="PRINTS" id="PR00988">
    <property type="entry name" value="URIDINKINASE"/>
</dbReference>
<keyword evidence="8" id="KW-1185">Reference proteome</keyword>
<dbReference type="InterPro" id="IPR000764">
    <property type="entry name" value="Uridine_kinase-like"/>
</dbReference>
<evidence type="ECO:0000313" key="8">
    <source>
        <dbReference type="Proteomes" id="UP001497392"/>
    </source>
</evidence>
<accession>A0ABP1G4M1</accession>
<evidence type="ECO:0000256" key="4">
    <source>
        <dbReference type="ARBA" id="ARBA00022741"/>
    </source>
</evidence>
<proteinExistence type="predicted"/>
<dbReference type="EMBL" id="CAXHTA020000017">
    <property type="protein sequence ID" value="CAL5227161.1"/>
    <property type="molecule type" value="Genomic_DNA"/>
</dbReference>
<keyword evidence="5" id="KW-0418">Kinase</keyword>
<comment type="caution">
    <text evidence="7">The sequence shown here is derived from an EMBL/GenBank/DDBJ whole genome shotgun (WGS) entry which is preliminary data.</text>
</comment>
<dbReference type="InterPro" id="IPR027417">
    <property type="entry name" value="P-loop_NTPase"/>
</dbReference>
<comment type="pathway">
    <text evidence="1">Pyrimidine metabolism; UMP biosynthesis via salvage pathway; UMP from uridine: step 1/1.</text>
</comment>
<evidence type="ECO:0000256" key="1">
    <source>
        <dbReference type="ARBA" id="ARBA00004690"/>
    </source>
</evidence>
<dbReference type="Pfam" id="PF00485">
    <property type="entry name" value="PRK"/>
    <property type="match status" value="1"/>
</dbReference>
<name>A0ABP1G4M1_9CHLO</name>
<dbReference type="InterPro" id="IPR006083">
    <property type="entry name" value="PRK/URK"/>
</dbReference>
<gene>
    <name evidence="7" type="primary">g10075</name>
    <name evidence="7" type="ORF">VP750_LOCUS9067</name>
</gene>
<dbReference type="NCBIfam" id="NF004018">
    <property type="entry name" value="PRK05480.1"/>
    <property type="match status" value="1"/>
</dbReference>
<dbReference type="EC" id="2.7.1.48" evidence="2"/>
<dbReference type="Proteomes" id="UP001497392">
    <property type="component" value="Unassembled WGS sequence"/>
</dbReference>
<dbReference type="CDD" id="cd02023">
    <property type="entry name" value="UMPK"/>
    <property type="match status" value="1"/>
</dbReference>
<evidence type="ECO:0000259" key="6">
    <source>
        <dbReference type="Pfam" id="PF00485"/>
    </source>
</evidence>
<evidence type="ECO:0000256" key="2">
    <source>
        <dbReference type="ARBA" id="ARBA00012137"/>
    </source>
</evidence>
<evidence type="ECO:0000313" key="7">
    <source>
        <dbReference type="EMBL" id="CAL5227161.1"/>
    </source>
</evidence>
<sequence>MSQRRANRPFIIGVAGGTASGKTSVCTKIIADLRQDKEFKDGSVHRFLHIAQDNFYRNLTSEEQSNIGAFNFDHPAAFAWGEIVATLQDLKEGLPACIPNYDFVTSSRQAEATAVDSADVILFDGILAFYSAELRNLYDLMIFVNVDDDTRLARRVRRDITERGRDVLQVLDQYERTVKPSFTQFILPTKQYAHIIIPRGLDNSVAIDLITQHIKWRLSERLQSKTNA</sequence>
<reference evidence="7 8" key="1">
    <citation type="submission" date="2024-06" db="EMBL/GenBank/DDBJ databases">
        <authorList>
            <person name="Kraege A."/>
            <person name="Thomma B."/>
        </authorList>
    </citation>
    <scope>NUCLEOTIDE SEQUENCE [LARGE SCALE GENOMIC DNA]</scope>
</reference>
<feature type="domain" description="Phosphoribulokinase/uridine kinase" evidence="6">
    <location>
        <begin position="11"/>
        <end position="205"/>
    </location>
</feature>
<dbReference type="PANTHER" id="PTHR10285">
    <property type="entry name" value="URIDINE KINASE"/>
    <property type="match status" value="1"/>
</dbReference>
<organism evidence="7 8">
    <name type="scientific">Coccomyxa viridis</name>
    <dbReference type="NCBI Taxonomy" id="1274662"/>
    <lineage>
        <taxon>Eukaryota</taxon>
        <taxon>Viridiplantae</taxon>
        <taxon>Chlorophyta</taxon>
        <taxon>core chlorophytes</taxon>
        <taxon>Trebouxiophyceae</taxon>
        <taxon>Trebouxiophyceae incertae sedis</taxon>
        <taxon>Coccomyxaceae</taxon>
        <taxon>Coccomyxa</taxon>
    </lineage>
</organism>
<dbReference type="SUPFAM" id="SSF52540">
    <property type="entry name" value="P-loop containing nucleoside triphosphate hydrolases"/>
    <property type="match status" value="1"/>
</dbReference>
<evidence type="ECO:0000256" key="5">
    <source>
        <dbReference type="ARBA" id="ARBA00022777"/>
    </source>
</evidence>
<protein>
    <recommendedName>
        <fullName evidence="2">uridine/cytidine kinase</fullName>
        <ecNumber evidence="2">2.7.1.48</ecNumber>
    </recommendedName>
</protein>
<evidence type="ECO:0000256" key="3">
    <source>
        <dbReference type="ARBA" id="ARBA00022679"/>
    </source>
</evidence>
<keyword evidence="4" id="KW-0547">Nucleotide-binding</keyword>
<keyword evidence="3" id="KW-0808">Transferase</keyword>
<dbReference type="Gene3D" id="3.40.50.300">
    <property type="entry name" value="P-loop containing nucleotide triphosphate hydrolases"/>
    <property type="match status" value="1"/>
</dbReference>